<evidence type="ECO:0000313" key="1">
    <source>
        <dbReference type="EMBL" id="GHF54228.1"/>
    </source>
</evidence>
<accession>A0ABQ3JQQ4</accession>
<keyword evidence="2" id="KW-1185">Reference proteome</keyword>
<protein>
    <submittedName>
        <fullName evidence="1">Uncharacterized protein</fullName>
    </submittedName>
</protein>
<name>A0ABQ3JQQ4_9DEIO</name>
<sequence>MAQFTVTVYATHVDVTDHADHSRHTFATLLGAVSYLEMTSLSREQVAQHGGLH</sequence>
<evidence type="ECO:0000313" key="2">
    <source>
        <dbReference type="Proteomes" id="UP000619376"/>
    </source>
</evidence>
<dbReference type="Proteomes" id="UP000619376">
    <property type="component" value="Unassembled WGS sequence"/>
</dbReference>
<proteinExistence type="predicted"/>
<dbReference type="EMBL" id="BNAJ01000009">
    <property type="protein sequence ID" value="GHF54228.1"/>
    <property type="molecule type" value="Genomic_DNA"/>
</dbReference>
<comment type="caution">
    <text evidence="1">The sequence shown here is derived from an EMBL/GenBank/DDBJ whole genome shotgun (WGS) entry which is preliminary data.</text>
</comment>
<reference evidence="2" key="1">
    <citation type="journal article" date="2019" name="Int. J. Syst. Evol. Microbiol.">
        <title>The Global Catalogue of Microorganisms (GCM) 10K type strain sequencing project: providing services to taxonomists for standard genome sequencing and annotation.</title>
        <authorList>
            <consortium name="The Broad Institute Genomics Platform"/>
            <consortium name="The Broad Institute Genome Sequencing Center for Infectious Disease"/>
            <person name="Wu L."/>
            <person name="Ma J."/>
        </authorList>
    </citation>
    <scope>NUCLEOTIDE SEQUENCE [LARGE SCALE GENOMIC DNA]</scope>
    <source>
        <strain evidence="2">CGMCC 1.18437</strain>
    </source>
</reference>
<gene>
    <name evidence="1" type="ORF">GCM10017781_33150</name>
</gene>
<organism evidence="1 2">
    <name type="scientific">Deinococcus metalli</name>
    <dbReference type="NCBI Taxonomy" id="1141878"/>
    <lineage>
        <taxon>Bacteria</taxon>
        <taxon>Thermotogati</taxon>
        <taxon>Deinococcota</taxon>
        <taxon>Deinococci</taxon>
        <taxon>Deinococcales</taxon>
        <taxon>Deinococcaceae</taxon>
        <taxon>Deinococcus</taxon>
    </lineage>
</organism>